<evidence type="ECO:0000256" key="10">
    <source>
        <dbReference type="SAM" id="Coils"/>
    </source>
</evidence>
<evidence type="ECO:0000256" key="3">
    <source>
        <dbReference type="ARBA" id="ARBA00022448"/>
    </source>
</evidence>
<evidence type="ECO:0000256" key="8">
    <source>
        <dbReference type="ARBA" id="ARBA00023136"/>
    </source>
</evidence>
<accession>A0ABY7YNR0</accession>
<evidence type="ECO:0000256" key="5">
    <source>
        <dbReference type="ARBA" id="ARBA00022519"/>
    </source>
</evidence>
<organism evidence="14 15">
    <name type="scientific">Devosia algicola</name>
    <dbReference type="NCBI Taxonomy" id="3026418"/>
    <lineage>
        <taxon>Bacteria</taxon>
        <taxon>Pseudomonadati</taxon>
        <taxon>Pseudomonadota</taxon>
        <taxon>Alphaproteobacteria</taxon>
        <taxon>Hyphomicrobiales</taxon>
        <taxon>Devosiaceae</taxon>
        <taxon>Devosia</taxon>
    </lineage>
</organism>
<keyword evidence="7" id="KW-1133">Transmembrane helix</keyword>
<keyword evidence="8" id="KW-0472">Membrane</keyword>
<dbReference type="NCBIfam" id="TIGR01843">
    <property type="entry name" value="type_I_hlyD"/>
    <property type="match status" value="1"/>
</dbReference>
<dbReference type="InterPro" id="IPR050739">
    <property type="entry name" value="MFP"/>
</dbReference>
<evidence type="ECO:0000313" key="14">
    <source>
        <dbReference type="EMBL" id="WDR02954.1"/>
    </source>
</evidence>
<proteinExistence type="inferred from homology"/>
<feature type="region of interest" description="Disordered" evidence="11">
    <location>
        <begin position="1"/>
        <end position="26"/>
    </location>
</feature>
<dbReference type="Pfam" id="PF26002">
    <property type="entry name" value="Beta-barrel_AprE"/>
    <property type="match status" value="1"/>
</dbReference>
<dbReference type="PANTHER" id="PTHR30386">
    <property type="entry name" value="MEMBRANE FUSION SUBUNIT OF EMRAB-TOLC MULTIDRUG EFFLUX PUMP"/>
    <property type="match status" value="1"/>
</dbReference>
<dbReference type="PANTHER" id="PTHR30386:SF26">
    <property type="entry name" value="TRANSPORT PROTEIN COMB"/>
    <property type="match status" value="1"/>
</dbReference>
<dbReference type="InterPro" id="IPR010129">
    <property type="entry name" value="T1SS_HlyD"/>
</dbReference>
<dbReference type="RefSeq" id="WP_282219356.1">
    <property type="nucleotide sequence ID" value="NZ_CP118246.1"/>
</dbReference>
<keyword evidence="6" id="KW-0812">Transmembrane</keyword>
<evidence type="ECO:0000256" key="11">
    <source>
        <dbReference type="SAM" id="MobiDB-lite"/>
    </source>
</evidence>
<reference evidence="14 15" key="1">
    <citation type="submission" date="2023-02" db="EMBL/GenBank/DDBJ databases">
        <title>Devosia algicola sp. nov., isolated from the phycosphere of marine algae.</title>
        <authorList>
            <person name="Kim J.M."/>
            <person name="Lee J.K."/>
            <person name="Choi B.J."/>
            <person name="Bayburt H."/>
            <person name="Jeon C.O."/>
        </authorList>
    </citation>
    <scope>NUCLEOTIDE SEQUENCE [LARGE SCALE GENOMIC DNA]</scope>
    <source>
        <strain evidence="14 15">G20-9</strain>
    </source>
</reference>
<dbReference type="PRINTS" id="PR01490">
    <property type="entry name" value="RTXTOXIND"/>
</dbReference>
<dbReference type="EMBL" id="CP118246">
    <property type="protein sequence ID" value="WDR02954.1"/>
    <property type="molecule type" value="Genomic_DNA"/>
</dbReference>
<feature type="domain" description="AprE-like beta-barrel" evidence="13">
    <location>
        <begin position="348"/>
        <end position="440"/>
    </location>
</feature>
<comment type="subcellular location">
    <subcellularLocation>
        <location evidence="1 9">Cell inner membrane</location>
        <topology evidence="1 9">Single-pass membrane protein</topology>
    </subcellularLocation>
</comment>
<evidence type="ECO:0000313" key="15">
    <source>
        <dbReference type="Proteomes" id="UP001220530"/>
    </source>
</evidence>
<evidence type="ECO:0000259" key="12">
    <source>
        <dbReference type="Pfam" id="PF25994"/>
    </source>
</evidence>
<keyword evidence="5 9" id="KW-0997">Cell inner membrane</keyword>
<keyword evidence="3 9" id="KW-0813">Transport</keyword>
<sequence length="464" mass="50252">MSQAQTKPKLVKPSKQHQPKPVQSVKSATISEFQSDAIALEERRPPFSARMTLYVVAAAIGCGIYWASVSKLDEIVVATGKLATSEPTLVMQPFETSIIRQMDVKPGDIVKKGELLATLDPTFAAADSGQLQAKLDGFQAQIARINAELAGTIYQPPSDASPEAIMQGQLAAQRLVAYKSRLADFDAQIAHGQAIVDKTVAQEQTLGERLTGLEEIQNMYAKLSDTGSGSRLTYLQSRDVSLDIEVSLTQTRGQAAEAAQQIEQTRAERQNFIEDYRRVAMEELVDLMDKQAGASEELRKVDLRTSMSQLFAPADAAVLEVAQRSVASVVQPAEPLITLVPLNVPLDVEVTVASNDIGHLTTGDAARIKFDAFPFQKHGTVDGHVTSISENSFAKQANADPAGGAAFYKVRIALGDGELRNVPATFRMLPGMTVSAEIHAGDRSVISYFLYPLIRGLDESLREP</sequence>
<gene>
    <name evidence="14" type="ORF">PSQ19_01650</name>
</gene>
<keyword evidence="15" id="KW-1185">Reference proteome</keyword>
<dbReference type="InterPro" id="IPR058982">
    <property type="entry name" value="Beta-barrel_AprE"/>
</dbReference>
<feature type="compositionally biased region" description="Basic residues" evidence="11">
    <location>
        <begin position="9"/>
        <end position="18"/>
    </location>
</feature>
<dbReference type="Pfam" id="PF25994">
    <property type="entry name" value="HH_AprE"/>
    <property type="match status" value="1"/>
</dbReference>
<comment type="similarity">
    <text evidence="2 9">Belongs to the membrane fusion protein (MFP) (TC 8.A.1) family.</text>
</comment>
<dbReference type="Gene3D" id="2.40.50.100">
    <property type="match status" value="1"/>
</dbReference>
<feature type="domain" description="AprE-like long alpha-helical hairpin" evidence="12">
    <location>
        <begin position="125"/>
        <end position="301"/>
    </location>
</feature>
<dbReference type="Proteomes" id="UP001220530">
    <property type="component" value="Chromosome"/>
</dbReference>
<evidence type="ECO:0000256" key="6">
    <source>
        <dbReference type="ARBA" id="ARBA00022692"/>
    </source>
</evidence>
<feature type="coiled-coil region" evidence="10">
    <location>
        <begin position="248"/>
        <end position="275"/>
    </location>
</feature>
<evidence type="ECO:0000256" key="1">
    <source>
        <dbReference type="ARBA" id="ARBA00004377"/>
    </source>
</evidence>
<evidence type="ECO:0000259" key="13">
    <source>
        <dbReference type="Pfam" id="PF26002"/>
    </source>
</evidence>
<keyword evidence="10" id="KW-0175">Coiled coil</keyword>
<evidence type="ECO:0000256" key="4">
    <source>
        <dbReference type="ARBA" id="ARBA00022475"/>
    </source>
</evidence>
<keyword evidence="4 9" id="KW-1003">Cell membrane</keyword>
<dbReference type="SUPFAM" id="SSF111369">
    <property type="entry name" value="HlyD-like secretion proteins"/>
    <property type="match status" value="1"/>
</dbReference>
<protein>
    <recommendedName>
        <fullName evidence="9">Membrane fusion protein (MFP) family protein</fullName>
    </recommendedName>
</protein>
<dbReference type="Gene3D" id="2.40.30.170">
    <property type="match status" value="1"/>
</dbReference>
<evidence type="ECO:0000256" key="9">
    <source>
        <dbReference type="RuleBase" id="RU365093"/>
    </source>
</evidence>
<name>A0ABY7YNR0_9HYPH</name>
<dbReference type="InterPro" id="IPR058781">
    <property type="entry name" value="HH_AprE-like"/>
</dbReference>
<evidence type="ECO:0000256" key="7">
    <source>
        <dbReference type="ARBA" id="ARBA00022989"/>
    </source>
</evidence>
<evidence type="ECO:0000256" key="2">
    <source>
        <dbReference type="ARBA" id="ARBA00009477"/>
    </source>
</evidence>